<dbReference type="Proteomes" id="UP000314294">
    <property type="component" value="Unassembled WGS sequence"/>
</dbReference>
<evidence type="ECO:0000313" key="3">
    <source>
        <dbReference type="Proteomes" id="UP000314294"/>
    </source>
</evidence>
<evidence type="ECO:0000256" key="1">
    <source>
        <dbReference type="SAM" id="Phobius"/>
    </source>
</evidence>
<dbReference type="EMBL" id="SRLO01000055">
    <property type="protein sequence ID" value="TNN80368.1"/>
    <property type="molecule type" value="Genomic_DNA"/>
</dbReference>
<accession>A0A4Z2IRY7</accession>
<protein>
    <submittedName>
        <fullName evidence="2">Uncharacterized protein</fullName>
    </submittedName>
</protein>
<comment type="caution">
    <text evidence="2">The sequence shown here is derived from an EMBL/GenBank/DDBJ whole genome shotgun (WGS) entry which is preliminary data.</text>
</comment>
<keyword evidence="3" id="KW-1185">Reference proteome</keyword>
<keyword evidence="1" id="KW-0812">Transmembrane</keyword>
<evidence type="ECO:0000313" key="2">
    <source>
        <dbReference type="EMBL" id="TNN80368.1"/>
    </source>
</evidence>
<organism evidence="2 3">
    <name type="scientific">Liparis tanakae</name>
    <name type="common">Tanaka's snailfish</name>
    <dbReference type="NCBI Taxonomy" id="230148"/>
    <lineage>
        <taxon>Eukaryota</taxon>
        <taxon>Metazoa</taxon>
        <taxon>Chordata</taxon>
        <taxon>Craniata</taxon>
        <taxon>Vertebrata</taxon>
        <taxon>Euteleostomi</taxon>
        <taxon>Actinopterygii</taxon>
        <taxon>Neopterygii</taxon>
        <taxon>Teleostei</taxon>
        <taxon>Neoteleostei</taxon>
        <taxon>Acanthomorphata</taxon>
        <taxon>Eupercaria</taxon>
        <taxon>Perciformes</taxon>
        <taxon>Cottioidei</taxon>
        <taxon>Cottales</taxon>
        <taxon>Liparidae</taxon>
        <taxon>Liparis</taxon>
    </lineage>
</organism>
<proteinExistence type="predicted"/>
<gene>
    <name evidence="2" type="ORF">EYF80_009392</name>
</gene>
<dbReference type="AlphaFoldDB" id="A0A4Z2IRY7"/>
<sequence>MDPTPLAHHPSPKETGGSKQLLNQPKIIIIIIIIIIKSGVSVVSQCGQETQSVLRYVLQNKRHPGAINPTAPGFHKASWPIR</sequence>
<feature type="transmembrane region" description="Helical" evidence="1">
    <location>
        <begin position="27"/>
        <end position="46"/>
    </location>
</feature>
<name>A0A4Z2IRY7_9TELE</name>
<keyword evidence="1" id="KW-1133">Transmembrane helix</keyword>
<keyword evidence="1" id="KW-0472">Membrane</keyword>
<reference evidence="2 3" key="1">
    <citation type="submission" date="2019-03" db="EMBL/GenBank/DDBJ databases">
        <title>First draft genome of Liparis tanakae, snailfish: a comprehensive survey of snailfish specific genes.</title>
        <authorList>
            <person name="Kim W."/>
            <person name="Song I."/>
            <person name="Jeong J.-H."/>
            <person name="Kim D."/>
            <person name="Kim S."/>
            <person name="Ryu S."/>
            <person name="Song J.Y."/>
            <person name="Lee S.K."/>
        </authorList>
    </citation>
    <scope>NUCLEOTIDE SEQUENCE [LARGE SCALE GENOMIC DNA]</scope>
    <source>
        <tissue evidence="2">Muscle</tissue>
    </source>
</reference>